<evidence type="ECO:0000256" key="1">
    <source>
        <dbReference type="ARBA" id="ARBA00010638"/>
    </source>
</evidence>
<dbReference type="GeneID" id="5124308"/>
<name>A5DQN3_PICGU</name>
<comment type="catalytic activity">
    <reaction evidence="4 7">
        <text>(6S)-5-formyl-5,6,7,8-tetrahydrofolate + ATP = (6R)-5,10-methenyltetrahydrofolate + ADP + phosphate</text>
        <dbReference type="Rhea" id="RHEA:10488"/>
        <dbReference type="ChEBI" id="CHEBI:30616"/>
        <dbReference type="ChEBI" id="CHEBI:43474"/>
        <dbReference type="ChEBI" id="CHEBI:57455"/>
        <dbReference type="ChEBI" id="CHEBI:57457"/>
        <dbReference type="ChEBI" id="CHEBI:456216"/>
        <dbReference type="EC" id="6.3.3.2"/>
    </reaction>
</comment>
<feature type="binding site" evidence="6">
    <location>
        <begin position="6"/>
        <end position="10"/>
    </location>
    <ligand>
        <name>ATP</name>
        <dbReference type="ChEBI" id="CHEBI:30616"/>
    </ligand>
</feature>
<evidence type="ECO:0000313" key="9">
    <source>
        <dbReference type="Proteomes" id="UP000001997"/>
    </source>
</evidence>
<dbReference type="NCBIfam" id="TIGR02727">
    <property type="entry name" value="MTHFS_bact"/>
    <property type="match status" value="1"/>
</dbReference>
<keyword evidence="7" id="KW-0460">Magnesium</keyword>
<feature type="binding site" evidence="6">
    <location>
        <position position="52"/>
    </location>
    <ligand>
        <name>substrate</name>
    </ligand>
</feature>
<dbReference type="GO" id="GO:0005524">
    <property type="term" value="F:ATP binding"/>
    <property type="evidence" value="ECO:0007669"/>
    <property type="project" value="UniProtKB-KW"/>
</dbReference>
<dbReference type="EMBL" id="CH408161">
    <property type="protein sequence ID" value="EDK41486.2"/>
    <property type="molecule type" value="Genomic_DNA"/>
</dbReference>
<dbReference type="Pfam" id="PF01812">
    <property type="entry name" value="5-FTHF_cyc-lig"/>
    <property type="match status" value="1"/>
</dbReference>
<sequence>MLTSAKRDLRSRVRKVLSGVTSGSLHGQSTVVCRTLLESEQFRSAKSVGVYMNMPTMEVQTESIIKACFDQQKAVFLPKCSSNARCEGRKKNYMSMIHVPSLGDVHNLEPQGKYRLLEPTEGTEVFNTAGLDLLILPGMAFTKSGRRLGHGAGFYDEFLTVYQSHFARVPYLVGLALSEQIVDDIPHEEHDWDLDCIISQEGQVFCRKINHSLH</sequence>
<dbReference type="KEGG" id="pgu:PGUG_05584"/>
<dbReference type="HOGENOM" id="CLU_066245_2_1_1"/>
<dbReference type="OMA" id="DKWGIPT"/>
<keyword evidence="9" id="KW-1185">Reference proteome</keyword>
<dbReference type="InParanoid" id="A5DQN3"/>
<proteinExistence type="inferred from homology"/>
<dbReference type="RefSeq" id="XP_001482564.2">
    <property type="nucleotide sequence ID" value="XM_001482514.1"/>
</dbReference>
<dbReference type="GO" id="GO:0009396">
    <property type="term" value="P:folic acid-containing compound biosynthetic process"/>
    <property type="evidence" value="ECO:0007669"/>
    <property type="project" value="EnsemblFungi"/>
</dbReference>
<comment type="cofactor">
    <cofactor evidence="7">
        <name>Mg(2+)</name>
        <dbReference type="ChEBI" id="CHEBI:18420"/>
    </cofactor>
</comment>
<dbReference type="OrthoDB" id="2015992at2759"/>
<keyword evidence="7" id="KW-0479">Metal-binding</keyword>
<organism evidence="8 9">
    <name type="scientific">Meyerozyma guilliermondii (strain ATCC 6260 / CBS 566 / DSM 6381 / JCM 1539 / NBRC 10279 / NRRL Y-324)</name>
    <name type="common">Yeast</name>
    <name type="synonym">Candida guilliermondii</name>
    <dbReference type="NCBI Taxonomy" id="294746"/>
    <lineage>
        <taxon>Eukaryota</taxon>
        <taxon>Fungi</taxon>
        <taxon>Dikarya</taxon>
        <taxon>Ascomycota</taxon>
        <taxon>Saccharomycotina</taxon>
        <taxon>Pichiomycetes</taxon>
        <taxon>Debaryomycetaceae</taxon>
        <taxon>Meyerozyma</taxon>
    </lineage>
</organism>
<dbReference type="VEuPathDB" id="FungiDB:PGUG_05584"/>
<evidence type="ECO:0000256" key="5">
    <source>
        <dbReference type="ARBA" id="ARBA00038966"/>
    </source>
</evidence>
<accession>A5DQN3</accession>
<dbReference type="GO" id="GO:0046872">
    <property type="term" value="F:metal ion binding"/>
    <property type="evidence" value="ECO:0007669"/>
    <property type="project" value="UniProtKB-KW"/>
</dbReference>
<dbReference type="Proteomes" id="UP000001997">
    <property type="component" value="Unassembled WGS sequence"/>
</dbReference>
<dbReference type="PANTHER" id="PTHR23407:SF1">
    <property type="entry name" value="5-FORMYLTETRAHYDROFOLATE CYCLO-LIGASE"/>
    <property type="match status" value="1"/>
</dbReference>
<dbReference type="STRING" id="294746.A5DQN3"/>
<evidence type="ECO:0000256" key="4">
    <source>
        <dbReference type="ARBA" id="ARBA00036539"/>
    </source>
</evidence>
<dbReference type="GO" id="GO:0005739">
    <property type="term" value="C:mitochondrion"/>
    <property type="evidence" value="ECO:0007669"/>
    <property type="project" value="TreeGrafter"/>
</dbReference>
<keyword evidence="3 6" id="KW-0067">ATP-binding</keyword>
<reference evidence="8 9" key="1">
    <citation type="journal article" date="2009" name="Nature">
        <title>Evolution of pathogenicity and sexual reproduction in eight Candida genomes.</title>
        <authorList>
            <person name="Butler G."/>
            <person name="Rasmussen M.D."/>
            <person name="Lin M.F."/>
            <person name="Santos M.A."/>
            <person name="Sakthikumar S."/>
            <person name="Munro C.A."/>
            <person name="Rheinbay E."/>
            <person name="Grabherr M."/>
            <person name="Forche A."/>
            <person name="Reedy J.L."/>
            <person name="Agrafioti I."/>
            <person name="Arnaud M.B."/>
            <person name="Bates S."/>
            <person name="Brown A.J."/>
            <person name="Brunke S."/>
            <person name="Costanzo M.C."/>
            <person name="Fitzpatrick D.A."/>
            <person name="de Groot P.W."/>
            <person name="Harris D."/>
            <person name="Hoyer L.L."/>
            <person name="Hube B."/>
            <person name="Klis F.M."/>
            <person name="Kodira C."/>
            <person name="Lennard N."/>
            <person name="Logue M.E."/>
            <person name="Martin R."/>
            <person name="Neiman A.M."/>
            <person name="Nikolaou E."/>
            <person name="Quail M.A."/>
            <person name="Quinn J."/>
            <person name="Santos M.C."/>
            <person name="Schmitzberger F.F."/>
            <person name="Sherlock G."/>
            <person name="Shah P."/>
            <person name="Silverstein K.A."/>
            <person name="Skrzypek M.S."/>
            <person name="Soll D."/>
            <person name="Staggs R."/>
            <person name="Stansfield I."/>
            <person name="Stumpf M.P."/>
            <person name="Sudbery P.E."/>
            <person name="Srikantha T."/>
            <person name="Zeng Q."/>
            <person name="Berman J."/>
            <person name="Berriman M."/>
            <person name="Heitman J."/>
            <person name="Gow N.A."/>
            <person name="Lorenz M.C."/>
            <person name="Birren B.W."/>
            <person name="Kellis M."/>
            <person name="Cuomo C.A."/>
        </authorList>
    </citation>
    <scope>NUCLEOTIDE SEQUENCE [LARGE SCALE GENOMIC DNA]</scope>
    <source>
        <strain evidence="9">ATCC 6260 / CBS 566 / DSM 6381 / JCM 1539 / NBRC 10279 / NRRL Y-324</strain>
    </source>
</reference>
<dbReference type="PIRSF" id="PIRSF006806">
    <property type="entry name" value="FTHF_cligase"/>
    <property type="match status" value="1"/>
</dbReference>
<dbReference type="InterPro" id="IPR024185">
    <property type="entry name" value="FTHF_cligase-like_sf"/>
</dbReference>
<dbReference type="eggNOG" id="KOG3093">
    <property type="taxonomic scope" value="Eukaryota"/>
</dbReference>
<dbReference type="FunCoup" id="A5DQN3">
    <property type="interactions" value="215"/>
</dbReference>
<dbReference type="InterPro" id="IPR002698">
    <property type="entry name" value="FTHF_cligase"/>
</dbReference>
<dbReference type="Gene3D" id="3.40.50.10420">
    <property type="entry name" value="NagB/RpiA/CoA transferase-like"/>
    <property type="match status" value="1"/>
</dbReference>
<dbReference type="InterPro" id="IPR037171">
    <property type="entry name" value="NagB/RpiA_transferase-like"/>
</dbReference>
<evidence type="ECO:0000256" key="7">
    <source>
        <dbReference type="RuleBase" id="RU361279"/>
    </source>
</evidence>
<comment type="similarity">
    <text evidence="1 7">Belongs to the 5-formyltetrahydrofolate cyclo-ligase family.</text>
</comment>
<dbReference type="GO" id="GO:0030272">
    <property type="term" value="F:5-formyltetrahydrofolate cyclo-ligase activity"/>
    <property type="evidence" value="ECO:0007669"/>
    <property type="project" value="UniProtKB-EC"/>
</dbReference>
<protein>
    <recommendedName>
        <fullName evidence="5 7">5-formyltetrahydrofolate cyclo-ligase</fullName>
        <ecNumber evidence="5 7">6.3.3.2</ecNumber>
    </recommendedName>
</protein>
<evidence type="ECO:0000256" key="3">
    <source>
        <dbReference type="ARBA" id="ARBA00022840"/>
    </source>
</evidence>
<feature type="binding site" evidence="6">
    <location>
        <position position="58"/>
    </location>
    <ligand>
        <name>substrate</name>
    </ligand>
</feature>
<keyword evidence="2 6" id="KW-0547">Nucleotide-binding</keyword>
<dbReference type="AlphaFoldDB" id="A5DQN3"/>
<evidence type="ECO:0000256" key="2">
    <source>
        <dbReference type="ARBA" id="ARBA00022741"/>
    </source>
</evidence>
<dbReference type="EC" id="6.3.3.2" evidence="5 7"/>
<dbReference type="SUPFAM" id="SSF100950">
    <property type="entry name" value="NagB/RpiA/CoA transferase-like"/>
    <property type="match status" value="1"/>
</dbReference>
<gene>
    <name evidence="8" type="ORF">PGUG_05584</name>
</gene>
<dbReference type="GO" id="GO:0035999">
    <property type="term" value="P:tetrahydrofolate interconversion"/>
    <property type="evidence" value="ECO:0007669"/>
    <property type="project" value="TreeGrafter"/>
</dbReference>
<evidence type="ECO:0000256" key="6">
    <source>
        <dbReference type="PIRSR" id="PIRSR006806-1"/>
    </source>
</evidence>
<evidence type="ECO:0000313" key="8">
    <source>
        <dbReference type="EMBL" id="EDK41486.2"/>
    </source>
</evidence>
<feature type="binding site" evidence="6">
    <location>
        <begin position="147"/>
        <end position="155"/>
    </location>
    <ligand>
        <name>ATP</name>
        <dbReference type="ChEBI" id="CHEBI:30616"/>
    </ligand>
</feature>
<dbReference type="PANTHER" id="PTHR23407">
    <property type="entry name" value="ATPASE INHIBITOR/5-FORMYLTETRAHYDROFOLATE CYCLO-LIGASE"/>
    <property type="match status" value="1"/>
</dbReference>